<dbReference type="AlphaFoldDB" id="A0A4R4VHJ8"/>
<dbReference type="InterPro" id="IPR004839">
    <property type="entry name" value="Aminotransferase_I/II_large"/>
</dbReference>
<accession>A0A4R4VHJ8</accession>
<evidence type="ECO:0000259" key="6">
    <source>
        <dbReference type="Pfam" id="PF00155"/>
    </source>
</evidence>
<comment type="cofactor">
    <cofactor evidence="1">
        <name>pyridoxal 5'-phosphate</name>
        <dbReference type="ChEBI" id="CHEBI:597326"/>
    </cofactor>
</comment>
<dbReference type="Pfam" id="PF00155">
    <property type="entry name" value="Aminotran_1_2"/>
    <property type="match status" value="1"/>
</dbReference>
<dbReference type="PANTHER" id="PTHR43807:SF20">
    <property type="entry name" value="FI04487P"/>
    <property type="match status" value="1"/>
</dbReference>
<dbReference type="InterPro" id="IPR015422">
    <property type="entry name" value="PyrdxlP-dep_Trfase_small"/>
</dbReference>
<gene>
    <name evidence="7" type="primary">dapC</name>
    <name evidence="7" type="ORF">E1292_18995</name>
</gene>
<organism evidence="7 8">
    <name type="scientific">Nonomuraea deserti</name>
    <dbReference type="NCBI Taxonomy" id="1848322"/>
    <lineage>
        <taxon>Bacteria</taxon>
        <taxon>Bacillati</taxon>
        <taxon>Actinomycetota</taxon>
        <taxon>Actinomycetes</taxon>
        <taxon>Streptosporangiales</taxon>
        <taxon>Streptosporangiaceae</taxon>
        <taxon>Nonomuraea</taxon>
    </lineage>
</organism>
<dbReference type="RefSeq" id="WP_132596555.1">
    <property type="nucleotide sequence ID" value="NZ_SMKO01000046.1"/>
</dbReference>
<keyword evidence="4" id="KW-0808">Transferase</keyword>
<dbReference type="InterPro" id="IPR051326">
    <property type="entry name" value="Kynurenine-oxoglutarate_AT"/>
</dbReference>
<keyword evidence="3" id="KW-0032">Aminotransferase</keyword>
<feature type="domain" description="Aminotransferase class I/classII large" evidence="6">
    <location>
        <begin position="30"/>
        <end position="383"/>
    </location>
</feature>
<keyword evidence="8" id="KW-1185">Reference proteome</keyword>
<evidence type="ECO:0000256" key="1">
    <source>
        <dbReference type="ARBA" id="ARBA00001933"/>
    </source>
</evidence>
<dbReference type="NCBIfam" id="NF005855">
    <property type="entry name" value="PRK07777.1"/>
    <property type="match status" value="1"/>
</dbReference>
<dbReference type="InterPro" id="IPR015424">
    <property type="entry name" value="PyrdxlP-dep_Trfase"/>
</dbReference>
<dbReference type="GO" id="GO:0005737">
    <property type="term" value="C:cytoplasm"/>
    <property type="evidence" value="ECO:0007669"/>
    <property type="project" value="TreeGrafter"/>
</dbReference>
<name>A0A4R4VHJ8_9ACTN</name>
<dbReference type="GO" id="GO:0030170">
    <property type="term" value="F:pyridoxal phosphate binding"/>
    <property type="evidence" value="ECO:0007669"/>
    <property type="project" value="InterPro"/>
</dbReference>
<dbReference type="SUPFAM" id="SSF53383">
    <property type="entry name" value="PLP-dependent transferases"/>
    <property type="match status" value="1"/>
</dbReference>
<evidence type="ECO:0000313" key="7">
    <source>
        <dbReference type="EMBL" id="TDD04401.1"/>
    </source>
</evidence>
<reference evidence="7 8" key="1">
    <citation type="submission" date="2019-03" db="EMBL/GenBank/DDBJ databases">
        <title>Draft genome sequences of novel Actinobacteria.</title>
        <authorList>
            <person name="Sahin N."/>
            <person name="Ay H."/>
            <person name="Saygin H."/>
        </authorList>
    </citation>
    <scope>NUCLEOTIDE SEQUENCE [LARGE SCALE GENOMIC DNA]</scope>
    <source>
        <strain evidence="7 8">KC310</strain>
    </source>
</reference>
<dbReference type="FunFam" id="3.40.640.10:FF:000024">
    <property type="entry name" value="Kynurenine--oxoglutarate transaminase 3"/>
    <property type="match status" value="1"/>
</dbReference>
<protein>
    <submittedName>
        <fullName evidence="7">Putative succinyldiaminopimelate transaminase DapC</fullName>
    </submittedName>
</protein>
<evidence type="ECO:0000256" key="5">
    <source>
        <dbReference type="ARBA" id="ARBA00022898"/>
    </source>
</evidence>
<dbReference type="GO" id="GO:0016212">
    <property type="term" value="F:kynurenine-oxoglutarate transaminase activity"/>
    <property type="evidence" value="ECO:0007669"/>
    <property type="project" value="TreeGrafter"/>
</dbReference>
<evidence type="ECO:0000313" key="8">
    <source>
        <dbReference type="Proteomes" id="UP000295258"/>
    </source>
</evidence>
<evidence type="ECO:0000256" key="3">
    <source>
        <dbReference type="ARBA" id="ARBA00022576"/>
    </source>
</evidence>
<sequence>MTEPLVSRMRAFGTTIFAEMSALAVQTGSINLGQGFPDTDGPAAMLDRAVEAIGSGANQYPPGPGMLDLRQAISEHRSAHYGLSYDPAGEILVTVGATEAVAASVLALCEPGDEVIAFEPYYDSYAASIALAQARLVAVTMRPEAGRFTFDPDELRAAVTPRTKAILVNSPHNPTGTVFTREELAVIAELCQERGLIAVTDEVYEHLAFDGVEHIPLATLPGMRERTVMISSAGKTFSVTGWKTGWVCAPPALVTAVQTVKQFLTFTSSAPWQLAVAYALRHELGWVAALRAGLQDKRDRLMEGLAAAGFSVLKPAGTYFVQTDIRPLGFEDGLELTRRLPGLAGVVAIPTQVFYDHPERGRHFVRFAFCKKDEVIDEAVTRLKRLSA</sequence>
<proteinExistence type="inferred from homology"/>
<dbReference type="PANTHER" id="PTHR43807">
    <property type="entry name" value="FI04487P"/>
    <property type="match status" value="1"/>
</dbReference>
<evidence type="ECO:0000256" key="2">
    <source>
        <dbReference type="ARBA" id="ARBA00007441"/>
    </source>
</evidence>
<dbReference type="CDD" id="cd00609">
    <property type="entry name" value="AAT_like"/>
    <property type="match status" value="1"/>
</dbReference>
<comment type="similarity">
    <text evidence="2">Belongs to the class-I pyridoxal-phosphate-dependent aminotransferase family.</text>
</comment>
<dbReference type="EMBL" id="SMKO01000046">
    <property type="protein sequence ID" value="TDD04401.1"/>
    <property type="molecule type" value="Genomic_DNA"/>
</dbReference>
<dbReference type="Gene3D" id="3.40.640.10">
    <property type="entry name" value="Type I PLP-dependent aspartate aminotransferase-like (Major domain)"/>
    <property type="match status" value="1"/>
</dbReference>
<dbReference type="Gene3D" id="3.90.1150.10">
    <property type="entry name" value="Aspartate Aminotransferase, domain 1"/>
    <property type="match status" value="1"/>
</dbReference>
<dbReference type="Proteomes" id="UP000295258">
    <property type="component" value="Unassembled WGS sequence"/>
</dbReference>
<keyword evidence="5" id="KW-0663">Pyridoxal phosphate</keyword>
<dbReference type="InterPro" id="IPR015421">
    <property type="entry name" value="PyrdxlP-dep_Trfase_major"/>
</dbReference>
<comment type="caution">
    <text evidence="7">The sequence shown here is derived from an EMBL/GenBank/DDBJ whole genome shotgun (WGS) entry which is preliminary data.</text>
</comment>
<evidence type="ECO:0000256" key="4">
    <source>
        <dbReference type="ARBA" id="ARBA00022679"/>
    </source>
</evidence>